<feature type="transmembrane region" description="Helical" evidence="6">
    <location>
        <begin position="228"/>
        <end position="247"/>
    </location>
</feature>
<feature type="transmembrane region" description="Helical" evidence="6">
    <location>
        <begin position="146"/>
        <end position="166"/>
    </location>
</feature>
<feature type="transmembrane region" description="Helical" evidence="6">
    <location>
        <begin position="56"/>
        <end position="76"/>
    </location>
</feature>
<dbReference type="RefSeq" id="WP_128198480.1">
    <property type="nucleotide sequence ID" value="NZ_SACT01000003.1"/>
</dbReference>
<dbReference type="PROSITE" id="PS50850">
    <property type="entry name" value="MFS"/>
    <property type="match status" value="1"/>
</dbReference>
<keyword evidence="9" id="KW-1185">Reference proteome</keyword>
<dbReference type="PANTHER" id="PTHR43124">
    <property type="entry name" value="PURINE EFFLUX PUMP PBUE"/>
    <property type="match status" value="1"/>
</dbReference>
<feature type="domain" description="Major facilitator superfamily (MFS) profile" evidence="7">
    <location>
        <begin position="21"/>
        <end position="411"/>
    </location>
</feature>
<dbReference type="GO" id="GO:0005886">
    <property type="term" value="C:plasma membrane"/>
    <property type="evidence" value="ECO:0007669"/>
    <property type="project" value="UniProtKB-SubCell"/>
</dbReference>
<name>A0A437JW01_9BURK</name>
<evidence type="ECO:0000259" key="7">
    <source>
        <dbReference type="PROSITE" id="PS50850"/>
    </source>
</evidence>
<sequence length="411" mass="41337">MTSPTGATADVAPARAAPTPATVVALIAQIAFGLVAMTICLPSMPDWGRTFGASTAAVQLSFSGFVLAYGVFQLLYGPLSDRLGRRPVLLAGLAVAAAGSVVAALAPSLPALVAARVLQGAGAAAGMVVGRALVQDLFQGPERTRVMGFVGMAMGLCPPGATLLGGQLHERLGWAANFWFVAALALVLAAASWRLLPTGRSAAHASPTAQPWARTMAAAYARLLRERAYLRFVGILGLTTATFYAFLGGAPQVLAAMGVGPAQMGWVIMAIPLSYIVGNGLATRWARGVGDRRLMRWGQALSVAGLALGLGLALTGAPALSGPVAFAAPLVLLGLGHGLLMPPTLAGTVGVVPALAGAAAAGAGLTQQLTGALGGYAVGFVPHDGAAGLLALMLGFTLLAAAVQRWATPRG</sequence>
<keyword evidence="2" id="KW-1003">Cell membrane</keyword>
<dbReference type="InterPro" id="IPR011701">
    <property type="entry name" value="MFS"/>
</dbReference>
<evidence type="ECO:0000256" key="5">
    <source>
        <dbReference type="ARBA" id="ARBA00023136"/>
    </source>
</evidence>
<feature type="transmembrane region" description="Helical" evidence="6">
    <location>
        <begin position="23"/>
        <end position="44"/>
    </location>
</feature>
<feature type="transmembrane region" description="Helical" evidence="6">
    <location>
        <begin position="113"/>
        <end position="134"/>
    </location>
</feature>
<dbReference type="InterPro" id="IPR050189">
    <property type="entry name" value="MFS_Efflux_Transporters"/>
</dbReference>
<comment type="subcellular location">
    <subcellularLocation>
        <location evidence="1">Cell membrane</location>
        <topology evidence="1">Multi-pass membrane protein</topology>
    </subcellularLocation>
</comment>
<dbReference type="Pfam" id="PF07690">
    <property type="entry name" value="MFS_1"/>
    <property type="match status" value="1"/>
</dbReference>
<comment type="caution">
    <text evidence="8">The sequence shown here is derived from an EMBL/GenBank/DDBJ whole genome shotgun (WGS) entry which is preliminary data.</text>
</comment>
<evidence type="ECO:0000256" key="2">
    <source>
        <dbReference type="ARBA" id="ARBA00022475"/>
    </source>
</evidence>
<dbReference type="OrthoDB" id="9814303at2"/>
<dbReference type="EMBL" id="SACT01000003">
    <property type="protein sequence ID" value="RVT51479.1"/>
    <property type="molecule type" value="Genomic_DNA"/>
</dbReference>
<dbReference type="AlphaFoldDB" id="A0A437JW01"/>
<dbReference type="SUPFAM" id="SSF103473">
    <property type="entry name" value="MFS general substrate transporter"/>
    <property type="match status" value="1"/>
</dbReference>
<dbReference type="Gene3D" id="1.20.1720.10">
    <property type="entry name" value="Multidrug resistance protein D"/>
    <property type="match status" value="1"/>
</dbReference>
<feature type="transmembrane region" description="Helical" evidence="6">
    <location>
        <begin position="88"/>
        <end position="107"/>
    </location>
</feature>
<feature type="transmembrane region" description="Helical" evidence="6">
    <location>
        <begin position="253"/>
        <end position="277"/>
    </location>
</feature>
<proteinExistence type="predicted"/>
<evidence type="ECO:0000256" key="6">
    <source>
        <dbReference type="SAM" id="Phobius"/>
    </source>
</evidence>
<reference evidence="8 9" key="1">
    <citation type="submission" date="2019-01" db="EMBL/GenBank/DDBJ databases">
        <authorList>
            <person name="Chen W.-M."/>
        </authorList>
    </citation>
    <scope>NUCLEOTIDE SEQUENCE [LARGE SCALE GENOMIC DNA]</scope>
    <source>
        <strain evidence="8 9">ICH-3</strain>
    </source>
</reference>
<feature type="transmembrane region" description="Helical" evidence="6">
    <location>
        <begin position="178"/>
        <end position="196"/>
    </location>
</feature>
<keyword evidence="4 6" id="KW-1133">Transmembrane helix</keyword>
<dbReference type="PANTHER" id="PTHR43124:SF3">
    <property type="entry name" value="CHLORAMPHENICOL EFFLUX PUMP RV0191"/>
    <property type="match status" value="1"/>
</dbReference>
<evidence type="ECO:0000313" key="9">
    <source>
        <dbReference type="Proteomes" id="UP000288178"/>
    </source>
</evidence>
<feature type="transmembrane region" description="Helical" evidence="6">
    <location>
        <begin position="345"/>
        <end position="365"/>
    </location>
</feature>
<evidence type="ECO:0000256" key="1">
    <source>
        <dbReference type="ARBA" id="ARBA00004651"/>
    </source>
</evidence>
<dbReference type="Proteomes" id="UP000288178">
    <property type="component" value="Unassembled WGS sequence"/>
</dbReference>
<accession>A0A437JW01</accession>
<evidence type="ECO:0000313" key="8">
    <source>
        <dbReference type="EMBL" id="RVT51479.1"/>
    </source>
</evidence>
<feature type="transmembrane region" description="Helical" evidence="6">
    <location>
        <begin position="385"/>
        <end position="403"/>
    </location>
</feature>
<dbReference type="InterPro" id="IPR020846">
    <property type="entry name" value="MFS_dom"/>
</dbReference>
<evidence type="ECO:0000256" key="4">
    <source>
        <dbReference type="ARBA" id="ARBA00022989"/>
    </source>
</evidence>
<evidence type="ECO:0000256" key="3">
    <source>
        <dbReference type="ARBA" id="ARBA00022692"/>
    </source>
</evidence>
<organism evidence="8 9">
    <name type="scientific">Rubrivivax albus</name>
    <dbReference type="NCBI Taxonomy" id="2499835"/>
    <lineage>
        <taxon>Bacteria</taxon>
        <taxon>Pseudomonadati</taxon>
        <taxon>Pseudomonadota</taxon>
        <taxon>Betaproteobacteria</taxon>
        <taxon>Burkholderiales</taxon>
        <taxon>Sphaerotilaceae</taxon>
        <taxon>Rubrivivax</taxon>
    </lineage>
</organism>
<protein>
    <submittedName>
        <fullName evidence="8">MFS transporter</fullName>
    </submittedName>
</protein>
<keyword evidence="3 6" id="KW-0812">Transmembrane</keyword>
<gene>
    <name evidence="8" type="ORF">ENE75_11690</name>
</gene>
<keyword evidence="5 6" id="KW-0472">Membrane</keyword>
<dbReference type="InterPro" id="IPR036259">
    <property type="entry name" value="MFS_trans_sf"/>
</dbReference>
<dbReference type="GO" id="GO:0022857">
    <property type="term" value="F:transmembrane transporter activity"/>
    <property type="evidence" value="ECO:0007669"/>
    <property type="project" value="InterPro"/>
</dbReference>